<feature type="domain" description="DUF4399" evidence="2">
    <location>
        <begin position="320"/>
        <end position="409"/>
    </location>
</feature>
<keyword evidence="4" id="KW-1185">Reference proteome</keyword>
<evidence type="ECO:0000256" key="1">
    <source>
        <dbReference type="SAM" id="SignalP"/>
    </source>
</evidence>
<organism evidence="3 4">
    <name type="scientific">Bosea caraganae</name>
    <dbReference type="NCBI Taxonomy" id="2763117"/>
    <lineage>
        <taxon>Bacteria</taxon>
        <taxon>Pseudomonadati</taxon>
        <taxon>Pseudomonadota</taxon>
        <taxon>Alphaproteobacteria</taxon>
        <taxon>Hyphomicrobiales</taxon>
        <taxon>Boseaceae</taxon>
        <taxon>Bosea</taxon>
    </lineage>
</organism>
<dbReference type="Pfam" id="PF14347">
    <property type="entry name" value="DUF4399"/>
    <property type="match status" value="3"/>
</dbReference>
<comment type="caution">
    <text evidence="3">The sequence shown here is derived from an EMBL/GenBank/DDBJ whole genome shotgun (WGS) entry which is preliminary data.</text>
</comment>
<gene>
    <name evidence="3" type="ORF">DWE98_09605</name>
</gene>
<dbReference type="AlphaFoldDB" id="A0A370L8J3"/>
<keyword evidence="1" id="KW-0732">Signal</keyword>
<name>A0A370L8J3_9HYPH</name>
<feature type="signal peptide" evidence="1">
    <location>
        <begin position="1"/>
        <end position="25"/>
    </location>
</feature>
<evidence type="ECO:0000313" key="3">
    <source>
        <dbReference type="EMBL" id="RDJ26092.1"/>
    </source>
</evidence>
<feature type="chain" id="PRO_5030068483" evidence="1">
    <location>
        <begin position="26"/>
        <end position="420"/>
    </location>
</feature>
<dbReference type="EMBL" id="QQTP01000004">
    <property type="protein sequence ID" value="RDJ26092.1"/>
    <property type="molecule type" value="Genomic_DNA"/>
</dbReference>
<feature type="domain" description="DUF4399" evidence="2">
    <location>
        <begin position="182"/>
        <end position="271"/>
    </location>
</feature>
<accession>A0A370L8J3</accession>
<evidence type="ECO:0000313" key="4">
    <source>
        <dbReference type="Proteomes" id="UP000255207"/>
    </source>
</evidence>
<dbReference type="RefSeq" id="WP_114828981.1">
    <property type="nucleotide sequence ID" value="NZ_QQTO01000022.1"/>
</dbReference>
<dbReference type="InterPro" id="IPR025512">
    <property type="entry name" value="DUF4399"/>
</dbReference>
<protein>
    <submittedName>
        <fullName evidence="3">DUF4399 domain-containing protein</fullName>
    </submittedName>
</protein>
<reference evidence="4" key="1">
    <citation type="submission" date="2018-07" db="EMBL/GenBank/DDBJ databases">
        <authorList>
            <person name="Safronova V.I."/>
            <person name="Chirak E.R."/>
            <person name="Sazanova A.L."/>
        </authorList>
    </citation>
    <scope>NUCLEOTIDE SEQUENCE [LARGE SCALE GENOMIC DNA]</scope>
    <source>
        <strain evidence="4">RCAM04685</strain>
    </source>
</reference>
<evidence type="ECO:0000259" key="2">
    <source>
        <dbReference type="Pfam" id="PF14347"/>
    </source>
</evidence>
<proteinExistence type="predicted"/>
<dbReference type="Proteomes" id="UP000255207">
    <property type="component" value="Unassembled WGS sequence"/>
</dbReference>
<dbReference type="OrthoDB" id="531568at2"/>
<sequence>MKRVRLGLVLGVLTCLAGSALSSFAQERPRQRSPSPADAKLSFVGLANNARVPSKLTVRFAVSGMEVVPAGTAGRNAGHHHLLIDTELPALNQPIPSDFNHLHFGSGQTETEISLPPGRHSLQLLFADQDHVPHDPPVMSEKIFVEVVDAPEEKARSAAAPGAKVFFLDLQDGATIPTRAIIRFGVEGIALIPAGTKNENGGHHHLLVDTELPPLDREIPSDFNHIHFGRGQTETELNLPPGEHTLQLLLGDHEHVPHDPPVMSQRIKVRVVAASSDTTRAVIAPPAADKPAGRTPAPNDAAVYFVYPRNGETIYPSSTIRFGLRNMGVAPAGVVKPNTGHHHLIVDAPTPPLDVAIPADLNHIHLGGGQTERRITLPPGKHTLQLILADDQHIPHDPPVMSERIEVIVATRIKKPGRRR</sequence>
<feature type="domain" description="DUF4399" evidence="2">
    <location>
        <begin position="58"/>
        <end position="147"/>
    </location>
</feature>